<dbReference type="OrthoDB" id="9795729at2"/>
<dbReference type="NCBIfam" id="NF008316">
    <property type="entry name" value="PRK11104.1"/>
    <property type="match status" value="1"/>
</dbReference>
<name>T2KNA9_FORAG</name>
<keyword evidence="10" id="KW-1185">Reference proteome</keyword>
<evidence type="ECO:0000313" key="10">
    <source>
        <dbReference type="Proteomes" id="UP000016160"/>
    </source>
</evidence>
<evidence type="ECO:0000256" key="6">
    <source>
        <dbReference type="ARBA" id="ARBA00023244"/>
    </source>
</evidence>
<comment type="cofactor">
    <cofactor evidence="7">
        <name>FMN</name>
        <dbReference type="ChEBI" id="CHEBI:58210"/>
    </cofactor>
    <text evidence="7">Binds 1 FMN non-covalently per subunit.</text>
</comment>
<keyword evidence="3 7" id="KW-0547">Nucleotide-binding</keyword>
<comment type="catalytic activity">
    <reaction evidence="7">
        <text>protoporphyrinogen IX + 3 a ubiquinone = protoporphyrin IX + 3 a ubiquinol</text>
        <dbReference type="Rhea" id="RHEA:63936"/>
        <dbReference type="Rhea" id="RHEA-COMP:9565"/>
        <dbReference type="Rhea" id="RHEA-COMP:9566"/>
        <dbReference type="ChEBI" id="CHEBI:16389"/>
        <dbReference type="ChEBI" id="CHEBI:17976"/>
        <dbReference type="ChEBI" id="CHEBI:57306"/>
        <dbReference type="ChEBI" id="CHEBI:57307"/>
    </reaction>
</comment>
<dbReference type="HOGENOM" id="CLU_094839_0_1_10"/>
<dbReference type="GO" id="GO:0004729">
    <property type="term" value="F:oxygen-dependent protoporphyrinogen oxidase activity"/>
    <property type="evidence" value="ECO:0007669"/>
    <property type="project" value="InterPro"/>
</dbReference>
<evidence type="ECO:0000259" key="8">
    <source>
        <dbReference type="Pfam" id="PF12724"/>
    </source>
</evidence>
<reference evidence="9 10" key="1">
    <citation type="journal article" date="2013" name="Appl. Environ. Microbiol.">
        <title>The genome of the alga-associated marine flavobacterium Formosa agariphila KMM 3901T reveals a broad potential for degradation of algal polysaccharides.</title>
        <authorList>
            <person name="Mann A.J."/>
            <person name="Hahnke R.L."/>
            <person name="Huang S."/>
            <person name="Werner J."/>
            <person name="Xing P."/>
            <person name="Barbeyron T."/>
            <person name="Huettel B."/>
            <person name="Stueber K."/>
            <person name="Reinhardt R."/>
            <person name="Harder J."/>
            <person name="Gloeckner F.O."/>
            <person name="Amann R.I."/>
            <person name="Teeling H."/>
        </authorList>
    </citation>
    <scope>NUCLEOTIDE SEQUENCE [LARGE SCALE GENOMIC DNA]</scope>
    <source>
        <strain evidence="10">DSM 15362 / KCTC 12365 / LMG 23005 / KMM 3901</strain>
    </source>
</reference>
<dbReference type="PATRIC" id="fig|1347342.6.peg.1773"/>
<dbReference type="RefSeq" id="WP_038529687.1">
    <property type="nucleotide sequence ID" value="NZ_HG315671.1"/>
</dbReference>
<evidence type="ECO:0000313" key="9">
    <source>
        <dbReference type="EMBL" id="CDF79479.1"/>
    </source>
</evidence>
<dbReference type="PANTHER" id="PTHR38030">
    <property type="entry name" value="PROTOPORPHYRINOGEN IX DEHYDROGENASE [MENAQUINONE]"/>
    <property type="match status" value="1"/>
</dbReference>
<keyword evidence="2 7" id="KW-0288">FMN</keyword>
<gene>
    <name evidence="7" type="primary">hemG</name>
    <name evidence="9" type="ORF">BN863_17670</name>
</gene>
<comment type="catalytic activity">
    <reaction evidence="7">
        <text>protoporphyrinogen IX + 3 a quinone = protoporphyrin IX + 3 a quinol</text>
        <dbReference type="Rhea" id="RHEA:65032"/>
        <dbReference type="ChEBI" id="CHEBI:24646"/>
        <dbReference type="ChEBI" id="CHEBI:57306"/>
        <dbReference type="ChEBI" id="CHEBI:57307"/>
        <dbReference type="ChEBI" id="CHEBI:132124"/>
        <dbReference type="EC" id="1.3.5.3"/>
    </reaction>
</comment>
<dbReference type="InterPro" id="IPR044264">
    <property type="entry name" value="HemG"/>
</dbReference>
<sequence>MNKPVGIIYSSTDGQTLKICRRIAVHLEDLGFKTDVIDIASFHTKISMYSKLIIGASIRYGKHHKNVSAFIKTHQQDLERIDTAFFSVNLVARKPDKNTFDTNPYVIKFFKNQDWKPKRIAVFAGRLDYTSYSFFDRLMIKLIMKITNGPTKSDHPIEFTDWERVKDFSTKMSLN</sequence>
<comment type="catalytic activity">
    <reaction evidence="7">
        <text>protoporphyrinogen IX + 3 a menaquinone = protoporphyrin IX + 3 a menaquinol</text>
        <dbReference type="Rhea" id="RHEA:27409"/>
        <dbReference type="Rhea" id="RHEA-COMP:9537"/>
        <dbReference type="Rhea" id="RHEA-COMP:9539"/>
        <dbReference type="ChEBI" id="CHEBI:16374"/>
        <dbReference type="ChEBI" id="CHEBI:18151"/>
        <dbReference type="ChEBI" id="CHEBI:57306"/>
        <dbReference type="ChEBI" id="CHEBI:57307"/>
        <dbReference type="EC" id="1.3.5.3"/>
    </reaction>
</comment>
<dbReference type="EMBL" id="HG315671">
    <property type="protein sequence ID" value="CDF79479.1"/>
    <property type="molecule type" value="Genomic_DNA"/>
</dbReference>
<dbReference type="InterPro" id="IPR029039">
    <property type="entry name" value="Flavoprotein-like_sf"/>
</dbReference>
<dbReference type="STRING" id="1347342.BN863_17670"/>
<dbReference type="GO" id="GO:0005886">
    <property type="term" value="C:plasma membrane"/>
    <property type="evidence" value="ECO:0007669"/>
    <property type="project" value="UniProtKB-SubCell"/>
</dbReference>
<comment type="function">
    <text evidence="7">Catalyzes the 6-electron oxidation of protoporphyrinogen IX to form protoporphyrin IX; under anaerobic conditions uses menaquinone as an electron acceptor, under aerobic conditions uses ubiquinone as an electron acceptor.</text>
</comment>
<keyword evidence="4 7" id="KW-0560">Oxidoreductase</keyword>
<feature type="domain" description="Flavodoxin" evidence="8">
    <location>
        <begin position="7"/>
        <end position="153"/>
    </location>
</feature>
<dbReference type="InterPro" id="IPR052200">
    <property type="entry name" value="Protoporphyrinogen_IX_DH"/>
</dbReference>
<dbReference type="HAMAP" id="MF_00853">
    <property type="entry name" value="HemG"/>
    <property type="match status" value="1"/>
</dbReference>
<dbReference type="Proteomes" id="UP000016160">
    <property type="component" value="Chromosome"/>
</dbReference>
<proteinExistence type="inferred from homology"/>
<evidence type="ECO:0000256" key="2">
    <source>
        <dbReference type="ARBA" id="ARBA00022643"/>
    </source>
</evidence>
<accession>T2KNA9</accession>
<organism evidence="9 10">
    <name type="scientific">Formosa agariphila (strain DSM 15362 / KCTC 12365 / LMG 23005 / KMM 3901 / M-2Alg 35-1)</name>
    <dbReference type="NCBI Taxonomy" id="1347342"/>
    <lineage>
        <taxon>Bacteria</taxon>
        <taxon>Pseudomonadati</taxon>
        <taxon>Bacteroidota</taxon>
        <taxon>Flavobacteriia</taxon>
        <taxon>Flavobacteriales</taxon>
        <taxon>Flavobacteriaceae</taxon>
        <taxon>Formosa</taxon>
    </lineage>
</organism>
<keyword evidence="7" id="KW-1003">Cell membrane</keyword>
<evidence type="ECO:0000256" key="7">
    <source>
        <dbReference type="HAMAP-Rule" id="MF_00853"/>
    </source>
</evidence>
<comment type="pathway">
    <text evidence="7">Porphyrin-containing compound metabolism; protoporphyrin-IX biosynthesis; protoporphyrin-IX from protoporphyrinogen-IX: step 1/1.</text>
</comment>
<dbReference type="Pfam" id="PF12724">
    <property type="entry name" value="Flavodoxin_5"/>
    <property type="match status" value="1"/>
</dbReference>
<dbReference type="EC" id="1.3.5.3" evidence="7"/>
<dbReference type="PANTHER" id="PTHR38030:SF2">
    <property type="entry name" value="PROTOPORPHYRINOGEN IX DEHYDROGENASE [QUINONE]"/>
    <property type="match status" value="1"/>
</dbReference>
<evidence type="ECO:0000256" key="5">
    <source>
        <dbReference type="ARBA" id="ARBA00023136"/>
    </source>
</evidence>
<dbReference type="GO" id="GO:0070819">
    <property type="term" value="F:menaquinone-dependent protoporphyrinogen oxidase activity"/>
    <property type="evidence" value="ECO:0007669"/>
    <property type="project" value="UniProtKB-UniRule"/>
</dbReference>
<evidence type="ECO:0000256" key="1">
    <source>
        <dbReference type="ARBA" id="ARBA00022630"/>
    </source>
</evidence>
<keyword evidence="1 7" id="KW-0285">Flavoprotein</keyword>
<evidence type="ECO:0000256" key="4">
    <source>
        <dbReference type="ARBA" id="ARBA00023002"/>
    </source>
</evidence>
<protein>
    <recommendedName>
        <fullName evidence="7">Protoporphyrinogen IX dehydrogenase [quinone]</fullName>
        <ecNumber evidence="7">1.3.5.3</ecNumber>
    </recommendedName>
    <alternativeName>
        <fullName evidence="7">Protoporphyrinogen IX dehydrogenase [menaquinone]</fullName>
    </alternativeName>
    <alternativeName>
        <fullName evidence="7">Protoporphyrinogen IX dehydrogenase [ubiquinone]</fullName>
    </alternativeName>
    <alternativeName>
        <fullName evidence="7">Protoporphyrinogen oxidase</fullName>
        <shortName evidence="7">PPO</shortName>
    </alternativeName>
</protein>
<comment type="similarity">
    <text evidence="7">Belongs to the HemG family.</text>
</comment>
<dbReference type="AlphaFoldDB" id="T2KNA9"/>
<keyword evidence="5" id="KW-0472">Membrane</keyword>
<keyword evidence="6 7" id="KW-0627">Porphyrin biosynthesis</keyword>
<dbReference type="InterPro" id="IPR026816">
    <property type="entry name" value="Flavodoxin_dom"/>
</dbReference>
<dbReference type="Gene3D" id="3.40.50.360">
    <property type="match status" value="1"/>
</dbReference>
<evidence type="ECO:0000256" key="3">
    <source>
        <dbReference type="ARBA" id="ARBA00022741"/>
    </source>
</evidence>
<dbReference type="SUPFAM" id="SSF52218">
    <property type="entry name" value="Flavoproteins"/>
    <property type="match status" value="1"/>
</dbReference>
<dbReference type="GO" id="GO:0006782">
    <property type="term" value="P:protoporphyrinogen IX biosynthetic process"/>
    <property type="evidence" value="ECO:0007669"/>
    <property type="project" value="UniProtKB-UniRule"/>
</dbReference>
<dbReference type="eggNOG" id="COG4635">
    <property type="taxonomic scope" value="Bacteria"/>
</dbReference>
<comment type="subcellular location">
    <subcellularLocation>
        <location evidence="7">Cell membrane</location>
        <topology evidence="7">Peripheral membrane protein</topology>
    </subcellularLocation>
</comment>
<dbReference type="GO" id="GO:0010181">
    <property type="term" value="F:FMN binding"/>
    <property type="evidence" value="ECO:0007669"/>
    <property type="project" value="UniProtKB-UniRule"/>
</dbReference>
<dbReference type="UniPathway" id="UPA00251">
    <property type="reaction ID" value="UER00324"/>
</dbReference>